<dbReference type="Pfam" id="PF13440">
    <property type="entry name" value="Polysacc_synt_3"/>
    <property type="match status" value="1"/>
</dbReference>
<organism evidence="9 10">
    <name type="scientific">Terriglobus roseus</name>
    <dbReference type="NCBI Taxonomy" id="392734"/>
    <lineage>
        <taxon>Bacteria</taxon>
        <taxon>Pseudomonadati</taxon>
        <taxon>Acidobacteriota</taxon>
        <taxon>Terriglobia</taxon>
        <taxon>Terriglobales</taxon>
        <taxon>Acidobacteriaceae</taxon>
        <taxon>Terriglobus</taxon>
    </lineage>
</organism>
<feature type="transmembrane region" description="Helical" evidence="8">
    <location>
        <begin position="160"/>
        <end position="186"/>
    </location>
</feature>
<feature type="compositionally biased region" description="Polar residues" evidence="7">
    <location>
        <begin position="1"/>
        <end position="10"/>
    </location>
</feature>
<keyword evidence="6 8" id="KW-0472">Membrane</keyword>
<feature type="transmembrane region" description="Helical" evidence="8">
    <location>
        <begin position="251"/>
        <end position="272"/>
    </location>
</feature>
<dbReference type="EMBL" id="FNSD01000001">
    <property type="protein sequence ID" value="SEB39307.1"/>
    <property type="molecule type" value="Genomic_DNA"/>
</dbReference>
<dbReference type="AlphaFoldDB" id="A0A1H4IZA3"/>
<dbReference type="Proteomes" id="UP000182409">
    <property type="component" value="Unassembled WGS sequence"/>
</dbReference>
<keyword evidence="5 8" id="KW-1133">Transmembrane helix</keyword>
<evidence type="ECO:0000256" key="8">
    <source>
        <dbReference type="SAM" id="Phobius"/>
    </source>
</evidence>
<comment type="subcellular location">
    <subcellularLocation>
        <location evidence="1">Cell membrane</location>
        <topology evidence="1">Multi-pass membrane protein</topology>
    </subcellularLocation>
</comment>
<feature type="transmembrane region" description="Helical" evidence="8">
    <location>
        <begin position="94"/>
        <end position="116"/>
    </location>
</feature>
<evidence type="ECO:0000256" key="2">
    <source>
        <dbReference type="ARBA" id="ARBA00007430"/>
    </source>
</evidence>
<evidence type="ECO:0000256" key="3">
    <source>
        <dbReference type="ARBA" id="ARBA00022475"/>
    </source>
</evidence>
<evidence type="ECO:0000256" key="1">
    <source>
        <dbReference type="ARBA" id="ARBA00004651"/>
    </source>
</evidence>
<feature type="transmembrane region" description="Helical" evidence="8">
    <location>
        <begin position="462"/>
        <end position="481"/>
    </location>
</feature>
<reference evidence="9 10" key="1">
    <citation type="submission" date="2016-10" db="EMBL/GenBank/DDBJ databases">
        <authorList>
            <person name="de Groot N.N."/>
        </authorList>
    </citation>
    <scope>NUCLEOTIDE SEQUENCE [LARGE SCALE GENOMIC DNA]</scope>
    <source>
        <strain evidence="9 10">AB35.6</strain>
    </source>
</reference>
<evidence type="ECO:0000256" key="5">
    <source>
        <dbReference type="ARBA" id="ARBA00022989"/>
    </source>
</evidence>
<dbReference type="PANTHER" id="PTHR30250:SF10">
    <property type="entry name" value="LIPOPOLYSACCHARIDE BIOSYNTHESIS PROTEIN WZXC"/>
    <property type="match status" value="1"/>
</dbReference>
<name>A0A1H4IZA3_9BACT</name>
<evidence type="ECO:0000313" key="9">
    <source>
        <dbReference type="EMBL" id="SEB39307.1"/>
    </source>
</evidence>
<proteinExistence type="inferred from homology"/>
<protein>
    <submittedName>
        <fullName evidence="9">Membrane protein involved in the export of O-antigen and teichoic acid</fullName>
    </submittedName>
</protein>
<evidence type="ECO:0000313" key="10">
    <source>
        <dbReference type="Proteomes" id="UP000182409"/>
    </source>
</evidence>
<dbReference type="GO" id="GO:0005886">
    <property type="term" value="C:plasma membrane"/>
    <property type="evidence" value="ECO:0007669"/>
    <property type="project" value="UniProtKB-SubCell"/>
</dbReference>
<dbReference type="OrthoDB" id="9770347at2"/>
<feature type="transmembrane region" description="Helical" evidence="8">
    <location>
        <begin position="374"/>
        <end position="393"/>
    </location>
</feature>
<feature type="transmembrane region" description="Helical" evidence="8">
    <location>
        <begin position="493"/>
        <end position="515"/>
    </location>
</feature>
<evidence type="ECO:0000256" key="6">
    <source>
        <dbReference type="ARBA" id="ARBA00023136"/>
    </source>
</evidence>
<feature type="transmembrane region" description="Helical" evidence="8">
    <location>
        <begin position="438"/>
        <end position="456"/>
    </location>
</feature>
<gene>
    <name evidence="9" type="ORF">SAMN05443244_0225</name>
</gene>
<dbReference type="PANTHER" id="PTHR30250">
    <property type="entry name" value="PST FAMILY PREDICTED COLANIC ACID TRANSPORTER"/>
    <property type="match status" value="1"/>
</dbReference>
<feature type="region of interest" description="Disordered" evidence="7">
    <location>
        <begin position="1"/>
        <end position="22"/>
    </location>
</feature>
<dbReference type="CDD" id="cd13127">
    <property type="entry name" value="MATE_tuaB_like"/>
    <property type="match status" value="1"/>
</dbReference>
<feature type="transmembrane region" description="Helical" evidence="8">
    <location>
        <begin position="225"/>
        <end position="245"/>
    </location>
</feature>
<feature type="transmembrane region" description="Helical" evidence="8">
    <location>
        <begin position="122"/>
        <end position="139"/>
    </location>
</feature>
<sequence length="581" mass="63375">MHGRSTQNRHSGPKNFNGPAARAGHDDIAVASCQRTHLSNVRVPHNARTARKIFQDPIQYYQLEKWIAPRGQQRTSQQEEEYMGSNSRESLLRWSYISTLSTASLQLIAATVITRFLKPSDYGLAAMAMVCSNLASYFTQLGMDRAIIQRPDLTEGNIQAALTASLATGLVGFTGLAAASHGLALYFREPRLPGIIIAFGLNLLFQSFAMIAGGLLRRELQIRKLAICDIAAYLLSTFGLGLPLAMKGYGVWALVASNVSQTLFAAIGYYIARRHSVRLTFVRENFRDITGFGAKVSVTTMVEALSGSADTLVLGRLVSPQVLGLYNRSLTLSMQPIYALSTGLSRVFHPSIARAAERTLAECRSMLQSSEQQLMGVILPVCIGAAVAAPTLIPAIFGRQWAGSIPVYQALCIDAALDASFHLPTIQLEVLSRFRAKLIVQVLYGMVLAASAVVAAPRGIVMVAYVFVVLQFLRTLWLHWLSARSLGTSLFKLLNSWVPGALCGAIVGGVVYTLQTSISRFRPDTPLLFRLLLLIFAGLAVGTLLYRMFFYDSMFQPWASVFGGVRGRTAVVQIQEEVGVA</sequence>
<accession>A0A1H4IZA3</accession>
<comment type="similarity">
    <text evidence="2">Belongs to the polysaccharide synthase family.</text>
</comment>
<feature type="transmembrane region" description="Helical" evidence="8">
    <location>
        <begin position="527"/>
        <end position="546"/>
    </location>
</feature>
<evidence type="ECO:0000256" key="7">
    <source>
        <dbReference type="SAM" id="MobiDB-lite"/>
    </source>
</evidence>
<keyword evidence="3" id="KW-1003">Cell membrane</keyword>
<keyword evidence="4 8" id="KW-0812">Transmembrane</keyword>
<feature type="transmembrane region" description="Helical" evidence="8">
    <location>
        <begin position="192"/>
        <end position="213"/>
    </location>
</feature>
<dbReference type="InterPro" id="IPR050833">
    <property type="entry name" value="Poly_Biosynth_Transport"/>
</dbReference>
<evidence type="ECO:0000256" key="4">
    <source>
        <dbReference type="ARBA" id="ARBA00022692"/>
    </source>
</evidence>